<name>A0A1H9C1F1_9LACT</name>
<accession>A0A1H9C1F1</accession>
<keyword evidence="1" id="KW-0694">RNA-binding</keyword>
<dbReference type="OrthoDB" id="9811532at2"/>
<dbReference type="PROSITE" id="PS50889">
    <property type="entry name" value="S4"/>
    <property type="match status" value="1"/>
</dbReference>
<dbReference type="Pfam" id="PF13275">
    <property type="entry name" value="S4_2"/>
    <property type="match status" value="1"/>
</dbReference>
<protein>
    <submittedName>
        <fullName evidence="2">S4 domain protein YaaA</fullName>
    </submittedName>
</protein>
<dbReference type="InterPro" id="IPR014330">
    <property type="entry name" value="RNA-bd_S4-rel_YaaA"/>
</dbReference>
<dbReference type="NCBIfam" id="TIGR02988">
    <property type="entry name" value="YaaA_near_RecF"/>
    <property type="match status" value="1"/>
</dbReference>
<dbReference type="Proteomes" id="UP000198833">
    <property type="component" value="Unassembled WGS sequence"/>
</dbReference>
<dbReference type="InterPro" id="IPR036986">
    <property type="entry name" value="S4_RNA-bd_sf"/>
</dbReference>
<dbReference type="STRING" id="89093.SAMN04488558_103164"/>
<keyword evidence="3" id="KW-1185">Reference proteome</keyword>
<dbReference type="AlphaFoldDB" id="A0A1H9C1F1"/>
<dbReference type="EMBL" id="FOEN01000003">
    <property type="protein sequence ID" value="SEP94468.1"/>
    <property type="molecule type" value="Genomic_DNA"/>
</dbReference>
<dbReference type="GO" id="GO:0003723">
    <property type="term" value="F:RNA binding"/>
    <property type="evidence" value="ECO:0007669"/>
    <property type="project" value="UniProtKB-KW"/>
</dbReference>
<gene>
    <name evidence="2" type="ORF">SAMN04488558_103164</name>
</gene>
<proteinExistence type="predicted"/>
<dbReference type="SUPFAM" id="SSF55174">
    <property type="entry name" value="Alpha-L RNA-binding motif"/>
    <property type="match status" value="1"/>
</dbReference>
<evidence type="ECO:0000256" key="1">
    <source>
        <dbReference type="PROSITE-ProRule" id="PRU00182"/>
    </source>
</evidence>
<dbReference type="Gene3D" id="3.10.290.10">
    <property type="entry name" value="RNA-binding S4 domain"/>
    <property type="match status" value="1"/>
</dbReference>
<sequence>MESIQQSLSQPYINLGQLLKQHDIISSGGMAKWYLQTYPVYVNGQLENRRGRKLYVDDLIELPEEDLKILLTNHETE</sequence>
<evidence type="ECO:0000313" key="3">
    <source>
        <dbReference type="Proteomes" id="UP000198833"/>
    </source>
</evidence>
<dbReference type="RefSeq" id="WP_092570981.1">
    <property type="nucleotide sequence ID" value="NZ_CALUDV010000007.1"/>
</dbReference>
<evidence type="ECO:0000313" key="2">
    <source>
        <dbReference type="EMBL" id="SEP94468.1"/>
    </source>
</evidence>
<reference evidence="2 3" key="1">
    <citation type="submission" date="2016-10" db="EMBL/GenBank/DDBJ databases">
        <authorList>
            <person name="de Groot N.N."/>
        </authorList>
    </citation>
    <scope>NUCLEOTIDE SEQUENCE [LARGE SCALE GENOMIC DNA]</scope>
    <source>
        <strain evidence="2 3">DSM 15695</strain>
    </source>
</reference>
<organism evidence="2 3">
    <name type="scientific">Ignavigranum ruoffiae</name>
    <dbReference type="NCBI Taxonomy" id="89093"/>
    <lineage>
        <taxon>Bacteria</taxon>
        <taxon>Bacillati</taxon>
        <taxon>Bacillota</taxon>
        <taxon>Bacilli</taxon>
        <taxon>Lactobacillales</taxon>
        <taxon>Aerococcaceae</taxon>
        <taxon>Ignavigranum</taxon>
    </lineage>
</organism>